<protein>
    <submittedName>
        <fullName evidence="1">Uncharacterized protein</fullName>
    </submittedName>
</protein>
<gene>
    <name evidence="1" type="ORF">Q428_04340</name>
</gene>
<organism evidence="1 2">
    <name type="scientific">Fervidicella metallireducens AeB</name>
    <dbReference type="NCBI Taxonomy" id="1403537"/>
    <lineage>
        <taxon>Bacteria</taxon>
        <taxon>Bacillati</taxon>
        <taxon>Bacillota</taxon>
        <taxon>Clostridia</taxon>
        <taxon>Eubacteriales</taxon>
        <taxon>Clostridiaceae</taxon>
        <taxon>Fervidicella</taxon>
    </lineage>
</organism>
<proteinExistence type="predicted"/>
<reference evidence="1 2" key="1">
    <citation type="journal article" date="2014" name="Genome Announc.">
        <title>Draft Genome Sequence of Fervidicella metallireducens Strain AeBT, an Iron-Reducing Thermoanaerobe from the Great Artesian Basin.</title>
        <authorList>
            <person name="Patel B.K."/>
        </authorList>
    </citation>
    <scope>NUCLEOTIDE SEQUENCE [LARGE SCALE GENOMIC DNA]</scope>
    <source>
        <strain evidence="1 2">AeB</strain>
    </source>
</reference>
<comment type="caution">
    <text evidence="1">The sequence shown here is derived from an EMBL/GenBank/DDBJ whole genome shotgun (WGS) entry which is preliminary data.</text>
</comment>
<dbReference type="STRING" id="1403537.Q428_04340"/>
<dbReference type="AlphaFoldDB" id="A0A017RXI3"/>
<name>A0A017RXI3_9CLOT</name>
<dbReference type="EMBL" id="AZQP01000009">
    <property type="protein sequence ID" value="EYE89089.1"/>
    <property type="molecule type" value="Genomic_DNA"/>
</dbReference>
<evidence type="ECO:0000313" key="2">
    <source>
        <dbReference type="Proteomes" id="UP000019681"/>
    </source>
</evidence>
<dbReference type="RefSeq" id="WP_035378498.1">
    <property type="nucleotide sequence ID" value="NZ_AZQP01000009.1"/>
</dbReference>
<sequence>MYLKNIENSLFTAKNNSNINFKDTITGRIVTLADGTDAIKLLNGSTIPVKLLFDKSLLEDKFSKFVLMGVDNDTLLLKLFKEKKDNTNKSIISILRSLNINDDDGKEIVMSLLKFNLPAKDEYIVRLYNNLKHLNDIKNMTDDDILLLLNKNTEKKITLMDKEFIVAKEVFSNLKSIDIDFLTFLIANELSEDVNTILKTQNLIKDNFVLNNVIEEVLKLNNCHLNSEKQDENKNTVFFKEILKSLYSSNSDLKMNFLESQYLIKLYESLPILKNINENYFFFNFNTYLDNLQYKSNIIVKRKFKNTNYIDTDNLKAYVSISSEKLGLIEGFIVKHYKDLKITLNCNKKFISLLKNNDKLLISSLKAKGFNNINLSFEPIVEYMDITKFEVCNNPGVIKELDVKI</sequence>
<accession>A0A017RXI3</accession>
<dbReference type="Proteomes" id="UP000019681">
    <property type="component" value="Unassembled WGS sequence"/>
</dbReference>
<keyword evidence="2" id="KW-1185">Reference proteome</keyword>
<dbReference type="OrthoDB" id="1954903at2"/>
<evidence type="ECO:0000313" key="1">
    <source>
        <dbReference type="EMBL" id="EYE89089.1"/>
    </source>
</evidence>